<dbReference type="AlphaFoldDB" id="A0A0E9UJS5"/>
<name>A0A0E9UJS5_ANGAN</name>
<proteinExistence type="predicted"/>
<accession>A0A0E9UJS5</accession>
<reference evidence="1" key="1">
    <citation type="submission" date="2014-11" db="EMBL/GenBank/DDBJ databases">
        <authorList>
            <person name="Amaro Gonzalez C."/>
        </authorList>
    </citation>
    <scope>NUCLEOTIDE SEQUENCE</scope>
</reference>
<dbReference type="EMBL" id="GBXM01042545">
    <property type="protein sequence ID" value="JAH66032.1"/>
    <property type="molecule type" value="Transcribed_RNA"/>
</dbReference>
<evidence type="ECO:0000313" key="1">
    <source>
        <dbReference type="EMBL" id="JAH66032.1"/>
    </source>
</evidence>
<reference evidence="1" key="2">
    <citation type="journal article" date="2015" name="Fish Shellfish Immunol.">
        <title>Early steps in the European eel (Anguilla anguilla)-Vibrio vulnificus interaction in the gills: Role of the RtxA13 toxin.</title>
        <authorList>
            <person name="Callol A."/>
            <person name="Pajuelo D."/>
            <person name="Ebbesson L."/>
            <person name="Teles M."/>
            <person name="MacKenzie S."/>
            <person name="Amaro C."/>
        </authorList>
    </citation>
    <scope>NUCLEOTIDE SEQUENCE</scope>
</reference>
<protein>
    <submittedName>
        <fullName evidence="1">Uncharacterized protein</fullName>
    </submittedName>
</protein>
<organism evidence="1">
    <name type="scientific">Anguilla anguilla</name>
    <name type="common">European freshwater eel</name>
    <name type="synonym">Muraena anguilla</name>
    <dbReference type="NCBI Taxonomy" id="7936"/>
    <lineage>
        <taxon>Eukaryota</taxon>
        <taxon>Metazoa</taxon>
        <taxon>Chordata</taxon>
        <taxon>Craniata</taxon>
        <taxon>Vertebrata</taxon>
        <taxon>Euteleostomi</taxon>
        <taxon>Actinopterygii</taxon>
        <taxon>Neopterygii</taxon>
        <taxon>Teleostei</taxon>
        <taxon>Anguilliformes</taxon>
        <taxon>Anguillidae</taxon>
        <taxon>Anguilla</taxon>
    </lineage>
</organism>
<sequence>MLTPVMYRLSSEARKAHASATSAGWPILPSGIREVILLITFSGTASVIGVAMNPGSTQLQRIPNLLSSLAAVLVNPSTPALEAE</sequence>